<dbReference type="InterPro" id="IPR056948">
    <property type="entry name" value="PNGaseA_N"/>
</dbReference>
<dbReference type="Pfam" id="PF25156">
    <property type="entry name" value="PNGase_A_C"/>
    <property type="match status" value="1"/>
</dbReference>
<accession>A0ABR3WZQ9</accession>
<feature type="region of interest" description="Disordered" evidence="1">
    <location>
        <begin position="747"/>
        <end position="768"/>
    </location>
</feature>
<sequence length="768" mass="82812">MSSSTSAMKGEERSHPENDPSSPSPRLFPRPMQLACLVILGVVLVACLTGQLAVCTLPRMAWRDASAYFPRGNGKLKMLQGQSRFAIEMTGNDLSSSSNSFGFNSHPSAAKRSETTVTLSTSPIPTALECFQVTAPVLTPEGAAYQTTAGGNEFVAAEDKTFLSSNEPCTALLMEHTFAFSYGMPFIGDYKPPACQFNRVVLNFTVTSEGRQYDRLALMYFGDTEVWRTSTAEPKVAPGIRWTYLKDMTEYLYFWNSPQKLIFDLGNLVNENYTASWNTTLTATFFTSSVETETAPPSDLIIPISKRQGAAGAVSHFTVPKENATNTITFPQNARRAVFSISACGQASEEFWWSNVFQSDTYAFNATAGAFPGFSPWREVQLWIDGRVAGVQWPFPVIFTGGVVPGLHRPIVGLDAFDLREHQIDITPFLPILCDGSQHTFSIRVVGLDDTKGGSSALVTKTVGDSWYVTGKIFVWLDEDENSVTTGDPPIIEGDGPMISLSHTLGKASNGTNETLDYNIAVDRSFKISGRVVTQKSSQSVSWAQSLSYSNRGYISSFGNNQINTISIKGGDTSAGPESYAAEYSYPLYANTTFSGDVDGNMTLHGHVVQGLHLYVRGSSVFPTGLEAFISVNGGRRRFTGGSIIDTTKEGTATFFQTGGGRNSSGFGSSTQVFRLGGISARGILSDNAKDDPGVELFFRHVSAVNDTVVADTIRIGSDGRVVTVARDEGDGNGRSGEWGLAHEVFSQASSSGGSGPRVFMGRGSQVG</sequence>
<gene>
    <name evidence="4" type="ORF">VTK73DRAFT_3329</name>
</gene>
<evidence type="ECO:0000259" key="3">
    <source>
        <dbReference type="Pfam" id="PF12222"/>
    </source>
</evidence>
<feature type="region of interest" description="Disordered" evidence="1">
    <location>
        <begin position="1"/>
        <end position="26"/>
    </location>
</feature>
<evidence type="ECO:0000313" key="4">
    <source>
        <dbReference type="EMBL" id="KAL1869193.1"/>
    </source>
</evidence>
<reference evidence="4 5" key="1">
    <citation type="journal article" date="2024" name="Commun. Biol.">
        <title>Comparative genomic analysis of thermophilic fungi reveals convergent evolutionary adaptations and gene losses.</title>
        <authorList>
            <person name="Steindorff A.S."/>
            <person name="Aguilar-Pontes M.V."/>
            <person name="Robinson A.J."/>
            <person name="Andreopoulos B."/>
            <person name="LaButti K."/>
            <person name="Kuo A."/>
            <person name="Mondo S."/>
            <person name="Riley R."/>
            <person name="Otillar R."/>
            <person name="Haridas S."/>
            <person name="Lipzen A."/>
            <person name="Grimwood J."/>
            <person name="Schmutz J."/>
            <person name="Clum A."/>
            <person name="Reid I.D."/>
            <person name="Moisan M.C."/>
            <person name="Butler G."/>
            <person name="Nguyen T.T.M."/>
            <person name="Dewar K."/>
            <person name="Conant G."/>
            <person name="Drula E."/>
            <person name="Henrissat B."/>
            <person name="Hansel C."/>
            <person name="Singer S."/>
            <person name="Hutchinson M.I."/>
            <person name="de Vries R.P."/>
            <person name="Natvig D.O."/>
            <person name="Powell A.J."/>
            <person name="Tsang A."/>
            <person name="Grigoriev I.V."/>
        </authorList>
    </citation>
    <scope>NUCLEOTIDE SEQUENCE [LARGE SCALE GENOMIC DNA]</scope>
    <source>
        <strain evidence="4 5">ATCC 24622</strain>
    </source>
</reference>
<keyword evidence="2" id="KW-0472">Membrane</keyword>
<comment type="caution">
    <text evidence="4">The sequence shown here is derived from an EMBL/GenBank/DDBJ whole genome shotgun (WGS) entry which is preliminary data.</text>
</comment>
<dbReference type="PANTHER" id="PTHR31104">
    <property type="entry name" value="PEPTIDE-N4-(N-ACETYL-BETA-GLUCOSAMINYL)ASPARAGINE AMIDASE A PROTEIN"/>
    <property type="match status" value="1"/>
</dbReference>
<dbReference type="InterPro" id="IPR021102">
    <property type="entry name" value="PNGase_A"/>
</dbReference>
<dbReference type="Pfam" id="PF12222">
    <property type="entry name" value="PNGaseA"/>
    <property type="match status" value="1"/>
</dbReference>
<evidence type="ECO:0000256" key="2">
    <source>
        <dbReference type="SAM" id="Phobius"/>
    </source>
</evidence>
<feature type="domain" description="Peptide N-acetyl-beta-D-glucosaminyl asparaginase amidase A N-terminal" evidence="3">
    <location>
        <begin position="167"/>
        <end position="485"/>
    </location>
</feature>
<protein>
    <recommendedName>
        <fullName evidence="3">Peptide N-acetyl-beta-D-glucosaminyl asparaginase amidase A N-terminal domain-containing protein</fullName>
    </recommendedName>
</protein>
<keyword evidence="5" id="KW-1185">Reference proteome</keyword>
<evidence type="ECO:0000313" key="5">
    <source>
        <dbReference type="Proteomes" id="UP001586593"/>
    </source>
</evidence>
<dbReference type="EMBL" id="JAZHXJ010000200">
    <property type="protein sequence ID" value="KAL1869193.1"/>
    <property type="molecule type" value="Genomic_DNA"/>
</dbReference>
<dbReference type="Proteomes" id="UP001586593">
    <property type="component" value="Unassembled WGS sequence"/>
</dbReference>
<proteinExistence type="predicted"/>
<feature type="compositionally biased region" description="Basic and acidic residues" evidence="1">
    <location>
        <begin position="9"/>
        <end position="18"/>
    </location>
</feature>
<keyword evidence="2" id="KW-1133">Transmembrane helix</keyword>
<organism evidence="4 5">
    <name type="scientific">Phialemonium thermophilum</name>
    <dbReference type="NCBI Taxonomy" id="223376"/>
    <lineage>
        <taxon>Eukaryota</taxon>
        <taxon>Fungi</taxon>
        <taxon>Dikarya</taxon>
        <taxon>Ascomycota</taxon>
        <taxon>Pezizomycotina</taxon>
        <taxon>Sordariomycetes</taxon>
        <taxon>Sordariomycetidae</taxon>
        <taxon>Cephalothecales</taxon>
        <taxon>Cephalothecaceae</taxon>
        <taxon>Phialemonium</taxon>
    </lineage>
</organism>
<name>A0ABR3WZQ9_9PEZI</name>
<feature type="transmembrane region" description="Helical" evidence="2">
    <location>
        <begin position="34"/>
        <end position="54"/>
    </location>
</feature>
<keyword evidence="2" id="KW-0812">Transmembrane</keyword>
<evidence type="ECO:0000256" key="1">
    <source>
        <dbReference type="SAM" id="MobiDB-lite"/>
    </source>
</evidence>